<dbReference type="NCBIfam" id="TIGR03831">
    <property type="entry name" value="YgiT_finger"/>
    <property type="match status" value="1"/>
</dbReference>
<dbReference type="InterPro" id="IPR022453">
    <property type="entry name" value="Znf_MqsA-type"/>
</dbReference>
<gene>
    <name evidence="1" type="ORF">I8748_16650</name>
</gene>
<dbReference type="EMBL" id="JAECZC010000029">
    <property type="protein sequence ID" value="MBH8563799.1"/>
    <property type="molecule type" value="Genomic_DNA"/>
</dbReference>
<protein>
    <submittedName>
        <fullName evidence="1">YgiT-type zinc finger protein</fullName>
    </submittedName>
</protein>
<keyword evidence="2" id="KW-1185">Reference proteome</keyword>
<reference evidence="1 2" key="1">
    <citation type="journal article" date="2021" name="Int. J. Syst. Evol. Microbiol.">
        <title>Amazonocrinis nigriterrae gen. nov., sp. nov., Atlanticothrix silvestris gen. nov., sp. nov. and Dendronalium phyllosphericum gen. nov., sp. nov., nostocacean cyanobacteria from Brazilian environments.</title>
        <authorList>
            <person name="Alvarenga D.O."/>
            <person name="Andreote A.P.D."/>
            <person name="Branco L.H.Z."/>
            <person name="Delbaje E."/>
            <person name="Cruz R.B."/>
            <person name="Varani A.M."/>
            <person name="Fiore M.F."/>
        </authorList>
    </citation>
    <scope>NUCLEOTIDE SEQUENCE [LARGE SCALE GENOMIC DNA]</scope>
    <source>
        <strain evidence="1 2">CENA67</strain>
    </source>
</reference>
<accession>A0A8J7HW98</accession>
<dbReference type="RefSeq" id="WP_198125662.1">
    <property type="nucleotide sequence ID" value="NZ_JAECZC010000029.1"/>
</dbReference>
<dbReference type="AlphaFoldDB" id="A0A8J7HW98"/>
<organism evidence="1 2">
    <name type="scientific">Amazonocrinis nigriterrae CENA67</name>
    <dbReference type="NCBI Taxonomy" id="2794033"/>
    <lineage>
        <taxon>Bacteria</taxon>
        <taxon>Bacillati</taxon>
        <taxon>Cyanobacteriota</taxon>
        <taxon>Cyanophyceae</taxon>
        <taxon>Nostocales</taxon>
        <taxon>Nostocaceae</taxon>
        <taxon>Amazonocrinis</taxon>
        <taxon>Amazonocrinis nigriterrae</taxon>
    </lineage>
</organism>
<comment type="caution">
    <text evidence="1">The sequence shown here is derived from an EMBL/GenBank/DDBJ whole genome shotgun (WGS) entry which is preliminary data.</text>
</comment>
<dbReference type="Proteomes" id="UP000632766">
    <property type="component" value="Unassembled WGS sequence"/>
</dbReference>
<dbReference type="Gene3D" id="3.10.20.860">
    <property type="match status" value="1"/>
</dbReference>
<name>A0A8J7HW98_9NOST</name>
<evidence type="ECO:0000313" key="2">
    <source>
        <dbReference type="Proteomes" id="UP000632766"/>
    </source>
</evidence>
<proteinExistence type="predicted"/>
<sequence>MYGYRCEYCEGTVQPRTVKREAFKHRDGFVILEDVTIGVCDTCGNRYYSADILHTVHAVATGAKPPERTEQIPVAHLESA</sequence>
<evidence type="ECO:0000313" key="1">
    <source>
        <dbReference type="EMBL" id="MBH8563799.1"/>
    </source>
</evidence>